<dbReference type="SUPFAM" id="SSF103473">
    <property type="entry name" value="MFS general substrate transporter"/>
    <property type="match status" value="2"/>
</dbReference>
<feature type="domain" description="Major facilitator superfamily associated" evidence="7">
    <location>
        <begin position="9"/>
        <end position="330"/>
    </location>
</feature>
<dbReference type="PANTHER" id="PTHR16172">
    <property type="entry name" value="MAJOR FACILITATOR SUPERFAMILY DOMAIN-CONTAINING PROTEIN 6-LIKE"/>
    <property type="match status" value="1"/>
</dbReference>
<dbReference type="AlphaFoldDB" id="A0A5E4N460"/>
<evidence type="ECO:0000256" key="6">
    <source>
        <dbReference type="SAM" id="Phobius"/>
    </source>
</evidence>
<keyword evidence="9" id="KW-1185">Reference proteome</keyword>
<evidence type="ECO:0000313" key="9">
    <source>
        <dbReference type="Proteomes" id="UP000325440"/>
    </source>
</evidence>
<evidence type="ECO:0000256" key="5">
    <source>
        <dbReference type="ARBA" id="ARBA00023136"/>
    </source>
</evidence>
<dbReference type="Pfam" id="PF12832">
    <property type="entry name" value="MFS_1_like"/>
    <property type="match status" value="2"/>
</dbReference>
<comment type="similarity">
    <text evidence="2">Belongs to the major facilitator superfamily. MFSD6 family.</text>
</comment>
<dbReference type="GO" id="GO:0016020">
    <property type="term" value="C:membrane"/>
    <property type="evidence" value="ECO:0007669"/>
    <property type="project" value="UniProtKB-SubCell"/>
</dbReference>
<evidence type="ECO:0000256" key="1">
    <source>
        <dbReference type="ARBA" id="ARBA00004141"/>
    </source>
</evidence>
<dbReference type="PANTHER" id="PTHR16172:SF30">
    <property type="entry name" value="SUGAR BABY, ISOFORM C"/>
    <property type="match status" value="1"/>
</dbReference>
<keyword evidence="4 6" id="KW-1133">Transmembrane helix</keyword>
<keyword evidence="5 6" id="KW-0472">Membrane</keyword>
<organism evidence="8 9">
    <name type="scientific">Cinara cedri</name>
    <dbReference type="NCBI Taxonomy" id="506608"/>
    <lineage>
        <taxon>Eukaryota</taxon>
        <taxon>Metazoa</taxon>
        <taxon>Ecdysozoa</taxon>
        <taxon>Arthropoda</taxon>
        <taxon>Hexapoda</taxon>
        <taxon>Insecta</taxon>
        <taxon>Pterygota</taxon>
        <taxon>Neoptera</taxon>
        <taxon>Paraneoptera</taxon>
        <taxon>Hemiptera</taxon>
        <taxon>Sternorrhyncha</taxon>
        <taxon>Aphidomorpha</taxon>
        <taxon>Aphidoidea</taxon>
        <taxon>Aphididae</taxon>
        <taxon>Lachninae</taxon>
        <taxon>Cinara</taxon>
    </lineage>
</organism>
<evidence type="ECO:0000259" key="7">
    <source>
        <dbReference type="Pfam" id="PF12832"/>
    </source>
</evidence>
<dbReference type="InterPro" id="IPR024989">
    <property type="entry name" value="MFS_assoc_dom"/>
</dbReference>
<protein>
    <submittedName>
        <fullName evidence="8">Major facilitator superfamily domain,Major facilitator superfamily associated domain</fullName>
    </submittedName>
</protein>
<keyword evidence="3 6" id="KW-0812">Transmembrane</keyword>
<feature type="domain" description="Major facilitator superfamily associated" evidence="7">
    <location>
        <begin position="342"/>
        <end position="468"/>
    </location>
</feature>
<comment type="subcellular location">
    <subcellularLocation>
        <location evidence="1">Membrane</location>
        <topology evidence="1">Multi-pass membrane protein</topology>
    </subcellularLocation>
</comment>
<dbReference type="OrthoDB" id="515887at2759"/>
<feature type="transmembrane region" description="Helical" evidence="6">
    <location>
        <begin position="12"/>
        <end position="32"/>
    </location>
</feature>
<feature type="transmembrane region" description="Helical" evidence="6">
    <location>
        <begin position="431"/>
        <end position="456"/>
    </location>
</feature>
<evidence type="ECO:0000256" key="2">
    <source>
        <dbReference type="ARBA" id="ARBA00005241"/>
    </source>
</evidence>
<dbReference type="Gene3D" id="1.20.1250.20">
    <property type="entry name" value="MFS general substrate transporter like domains"/>
    <property type="match status" value="2"/>
</dbReference>
<dbReference type="InterPro" id="IPR036259">
    <property type="entry name" value="MFS_trans_sf"/>
</dbReference>
<feature type="transmembrane region" description="Helical" evidence="6">
    <location>
        <begin position="399"/>
        <end position="419"/>
    </location>
</feature>
<evidence type="ECO:0000256" key="3">
    <source>
        <dbReference type="ARBA" id="ARBA00022692"/>
    </source>
</evidence>
<dbReference type="Proteomes" id="UP000325440">
    <property type="component" value="Unassembled WGS sequence"/>
</dbReference>
<accession>A0A5E4N460</accession>
<feature type="transmembrane region" description="Helical" evidence="6">
    <location>
        <begin position="306"/>
        <end position="324"/>
    </location>
</feature>
<evidence type="ECO:0000256" key="4">
    <source>
        <dbReference type="ARBA" id="ARBA00022989"/>
    </source>
</evidence>
<feature type="transmembrane region" description="Helical" evidence="6">
    <location>
        <begin position="468"/>
        <end position="487"/>
    </location>
</feature>
<name>A0A5E4N460_9HEMI</name>
<proteinExistence type="inferred from homology"/>
<gene>
    <name evidence="8" type="ORF">CINCED_3A014043</name>
</gene>
<sequence>MKVNKILLPIKANYFLLDACIGPIVGFLPTIVKQLGYSVTTYGVVMTFMALTTIPLLPTVGVIVDKFRIKKFLMMTSLFGVGFMTFLFMYVPKVPVEMTAALELTCDWKTRNLVIRIGNDQNTVGDKTIFTSNDADYVLFTYELLVCRSLGPINYDVNDQTGRSNASRRVGSIGHLSSRDWVDVAFKLKDVKTVGSSYVFNLASVHVNGKETLSITCTPGSSSIVFRPIQCSSEAVMRLATDAPYLKRNVLGLYQFWTSFLRRDKPEDFGKQRCWASIGWGLFSIIIGWLVDVFNIGKNEKDYSPVFYSGVVLTIINLYVVTYMEEKAKVNNDRNHLLKWIKTLQGLVQGVQCLDGEIPFFFWSGWIIKNARHANCMALTLGCMAIKMYLYTVVPNPTWIVLVELLNGLSFALGSATKMSYAKLVAPPDTLYTVIGLIGLVDNIGQSLGSLLGGYVFGTHGGVWSFRFFSSGAALMCSLTILTTRIFRLTENLKKSNYIAITGEHEF</sequence>
<reference evidence="8 9" key="1">
    <citation type="submission" date="2019-08" db="EMBL/GenBank/DDBJ databases">
        <authorList>
            <person name="Alioto T."/>
            <person name="Alioto T."/>
            <person name="Gomez Garrido J."/>
        </authorList>
    </citation>
    <scope>NUCLEOTIDE SEQUENCE [LARGE SCALE GENOMIC DNA]</scope>
</reference>
<feature type="transmembrane region" description="Helical" evidence="6">
    <location>
        <begin position="275"/>
        <end position="294"/>
    </location>
</feature>
<dbReference type="InterPro" id="IPR051717">
    <property type="entry name" value="MFS_MFSD6"/>
</dbReference>
<dbReference type="EMBL" id="CABPRJ010001433">
    <property type="protein sequence ID" value="VVC36467.1"/>
    <property type="molecule type" value="Genomic_DNA"/>
</dbReference>
<feature type="transmembrane region" description="Helical" evidence="6">
    <location>
        <begin position="44"/>
        <end position="65"/>
    </location>
</feature>
<evidence type="ECO:0000313" key="8">
    <source>
        <dbReference type="EMBL" id="VVC36467.1"/>
    </source>
</evidence>